<dbReference type="OrthoDB" id="271821at2"/>
<dbReference type="eggNOG" id="COG3677">
    <property type="taxonomic scope" value="Bacteria"/>
</dbReference>
<gene>
    <name evidence="2" type="ORF">rosmuc_01252</name>
</gene>
<name>A0A0A0HPG5_9RHOB</name>
<protein>
    <submittedName>
        <fullName evidence="2">Transposase zinc-ribbon domain protein</fullName>
    </submittedName>
</protein>
<feature type="domain" description="Transposase zinc-ribbon" evidence="1">
    <location>
        <begin position="31"/>
        <end position="75"/>
    </location>
</feature>
<dbReference type="GeneID" id="68871355"/>
<dbReference type="Pfam" id="PF12760">
    <property type="entry name" value="Zn_ribbon_IS1595"/>
    <property type="match status" value="1"/>
</dbReference>
<dbReference type="EMBL" id="AONH01000006">
    <property type="protein sequence ID" value="KGM88841.1"/>
    <property type="molecule type" value="Genomic_DNA"/>
</dbReference>
<dbReference type="RefSeq" id="WP_102105889.1">
    <property type="nucleotide sequence ID" value="NZ_KN293977.1"/>
</dbReference>
<evidence type="ECO:0000313" key="3">
    <source>
        <dbReference type="Proteomes" id="UP000030021"/>
    </source>
</evidence>
<sequence>MRQLSDRDRERLRWMQLYLRLPACGVAAYFPDDASCEQRMVELRWPEGMHCIRCDADRIKTCHTRKTFRCKECAHEFSLKANTVMFRSRHTIRDWFLAAEEHITLHAFGQDHLDTGHSMADRHCVAYTTAYRLRVKLACELAHDHSLLLTSICISELQVPQDVVQNDFDFYVWLLDTCVTQRQMRRQG</sequence>
<proteinExistence type="predicted"/>
<organism evidence="2 3">
    <name type="scientific">Roseovarius mucosus DSM 17069</name>
    <dbReference type="NCBI Taxonomy" id="1288298"/>
    <lineage>
        <taxon>Bacteria</taxon>
        <taxon>Pseudomonadati</taxon>
        <taxon>Pseudomonadota</taxon>
        <taxon>Alphaproteobacteria</taxon>
        <taxon>Rhodobacterales</taxon>
        <taxon>Roseobacteraceae</taxon>
        <taxon>Roseovarius</taxon>
    </lineage>
</organism>
<evidence type="ECO:0000313" key="2">
    <source>
        <dbReference type="EMBL" id="KGM88841.1"/>
    </source>
</evidence>
<accession>A0A0A0HPG5</accession>
<dbReference type="Proteomes" id="UP000030021">
    <property type="component" value="Unassembled WGS sequence"/>
</dbReference>
<evidence type="ECO:0000259" key="1">
    <source>
        <dbReference type="Pfam" id="PF12760"/>
    </source>
</evidence>
<dbReference type="InterPro" id="IPR024442">
    <property type="entry name" value="Transposase_Zn_ribbon"/>
</dbReference>
<reference evidence="2 3" key="1">
    <citation type="submission" date="2013-01" db="EMBL/GenBank/DDBJ databases">
        <authorList>
            <person name="Fiebig A."/>
            <person name="Goeker M."/>
            <person name="Klenk H.-P.P."/>
        </authorList>
    </citation>
    <scope>NUCLEOTIDE SEQUENCE [LARGE SCALE GENOMIC DNA]</scope>
    <source>
        <strain evidence="2 3">DSM 17069</strain>
    </source>
</reference>
<dbReference type="AlphaFoldDB" id="A0A0A0HPG5"/>
<dbReference type="HOGENOM" id="CLU_1467139_0_0_5"/>
<comment type="caution">
    <text evidence="2">The sequence shown here is derived from an EMBL/GenBank/DDBJ whole genome shotgun (WGS) entry which is preliminary data.</text>
</comment>